<feature type="region of interest" description="Disordered" evidence="1">
    <location>
        <begin position="80"/>
        <end position="102"/>
    </location>
</feature>
<gene>
    <name evidence="2" type="ORF">CYMTET_15010</name>
</gene>
<dbReference type="AlphaFoldDB" id="A0AAE0L9R5"/>
<dbReference type="Proteomes" id="UP001190700">
    <property type="component" value="Unassembled WGS sequence"/>
</dbReference>
<protein>
    <submittedName>
        <fullName evidence="2">Uncharacterized protein</fullName>
    </submittedName>
</protein>
<dbReference type="EMBL" id="LGRX02006308">
    <property type="protein sequence ID" value="KAK3276949.1"/>
    <property type="molecule type" value="Genomic_DNA"/>
</dbReference>
<evidence type="ECO:0000256" key="1">
    <source>
        <dbReference type="SAM" id="MobiDB-lite"/>
    </source>
</evidence>
<organism evidence="2 3">
    <name type="scientific">Cymbomonas tetramitiformis</name>
    <dbReference type="NCBI Taxonomy" id="36881"/>
    <lineage>
        <taxon>Eukaryota</taxon>
        <taxon>Viridiplantae</taxon>
        <taxon>Chlorophyta</taxon>
        <taxon>Pyramimonadophyceae</taxon>
        <taxon>Pyramimonadales</taxon>
        <taxon>Pyramimonadaceae</taxon>
        <taxon>Cymbomonas</taxon>
    </lineage>
</organism>
<sequence>MAQLGAGFQVAAADFSVVQTSVPPADVQDVARPAHRPAVGYGVPTLGFGMPAMGAFANSDALPALQCFAGVVGSSSTAAAVPTDSSATELPLPGGALDWETP</sequence>
<proteinExistence type="predicted"/>
<keyword evidence="3" id="KW-1185">Reference proteome</keyword>
<evidence type="ECO:0000313" key="2">
    <source>
        <dbReference type="EMBL" id="KAK3276949.1"/>
    </source>
</evidence>
<comment type="caution">
    <text evidence="2">The sequence shown here is derived from an EMBL/GenBank/DDBJ whole genome shotgun (WGS) entry which is preliminary data.</text>
</comment>
<accession>A0AAE0L9R5</accession>
<name>A0AAE0L9R5_9CHLO</name>
<reference evidence="2 3" key="1">
    <citation type="journal article" date="2015" name="Genome Biol. Evol.">
        <title>Comparative Genomics of a Bacterivorous Green Alga Reveals Evolutionary Causalities and Consequences of Phago-Mixotrophic Mode of Nutrition.</title>
        <authorList>
            <person name="Burns J.A."/>
            <person name="Paasch A."/>
            <person name="Narechania A."/>
            <person name="Kim E."/>
        </authorList>
    </citation>
    <scope>NUCLEOTIDE SEQUENCE [LARGE SCALE GENOMIC DNA]</scope>
    <source>
        <strain evidence="2 3">PLY_AMNH</strain>
    </source>
</reference>
<evidence type="ECO:0000313" key="3">
    <source>
        <dbReference type="Proteomes" id="UP001190700"/>
    </source>
</evidence>